<evidence type="ECO:0000259" key="2">
    <source>
        <dbReference type="Pfam" id="PF04892"/>
    </source>
</evidence>
<evidence type="ECO:0000313" key="3">
    <source>
        <dbReference type="EMBL" id="TXL68461.1"/>
    </source>
</evidence>
<reference evidence="3 4" key="1">
    <citation type="submission" date="2019-06" db="EMBL/GenBank/DDBJ databases">
        <title>Quisquiliibacterium sp. nov., isolated from a maize field.</title>
        <authorList>
            <person name="Lin S.-Y."/>
            <person name="Tsai C.-F."/>
            <person name="Young C.-C."/>
        </authorList>
    </citation>
    <scope>NUCLEOTIDE SEQUENCE [LARGE SCALE GENOMIC DNA]</scope>
    <source>
        <strain evidence="3 4">CC-CFT501</strain>
    </source>
</reference>
<keyword evidence="1" id="KW-0812">Transmembrane</keyword>
<feature type="transmembrane region" description="Helical" evidence="1">
    <location>
        <begin position="82"/>
        <end position="100"/>
    </location>
</feature>
<feature type="transmembrane region" description="Helical" evidence="1">
    <location>
        <begin position="139"/>
        <end position="158"/>
    </location>
</feature>
<feature type="transmembrane region" description="Helical" evidence="1">
    <location>
        <begin position="254"/>
        <end position="272"/>
    </location>
</feature>
<feature type="transmembrane region" description="Helical" evidence="1">
    <location>
        <begin position="341"/>
        <end position="367"/>
    </location>
</feature>
<feature type="transmembrane region" description="Helical" evidence="1">
    <location>
        <begin position="39"/>
        <end position="62"/>
    </location>
</feature>
<dbReference type="InterPro" id="IPR006976">
    <property type="entry name" value="VanZ-like"/>
</dbReference>
<organism evidence="3 4">
    <name type="scientific">Zeimonas arvi</name>
    <dbReference type="NCBI Taxonomy" id="2498847"/>
    <lineage>
        <taxon>Bacteria</taxon>
        <taxon>Pseudomonadati</taxon>
        <taxon>Pseudomonadota</taxon>
        <taxon>Betaproteobacteria</taxon>
        <taxon>Burkholderiales</taxon>
        <taxon>Burkholderiaceae</taxon>
        <taxon>Zeimonas</taxon>
    </lineage>
</organism>
<feature type="transmembrane region" description="Helical" evidence="1">
    <location>
        <begin position="410"/>
        <end position="427"/>
    </location>
</feature>
<evidence type="ECO:0000313" key="4">
    <source>
        <dbReference type="Proteomes" id="UP000321548"/>
    </source>
</evidence>
<name>A0A5C8P476_9BURK</name>
<proteinExistence type="predicted"/>
<keyword evidence="1" id="KW-1133">Transmembrane helix</keyword>
<dbReference type="Proteomes" id="UP000321548">
    <property type="component" value="Unassembled WGS sequence"/>
</dbReference>
<feature type="transmembrane region" description="Helical" evidence="1">
    <location>
        <begin position="229"/>
        <end position="247"/>
    </location>
</feature>
<dbReference type="Pfam" id="PF04892">
    <property type="entry name" value="VanZ"/>
    <property type="match status" value="1"/>
</dbReference>
<keyword evidence="1" id="KW-0472">Membrane</keyword>
<feature type="domain" description="VanZ-like" evidence="2">
    <location>
        <begin position="78"/>
        <end position="154"/>
    </location>
</feature>
<dbReference type="PANTHER" id="PTHR28008">
    <property type="entry name" value="DOMAIN PROTEIN, PUTATIVE (AFU_ORTHOLOGUE AFUA_3G10980)-RELATED"/>
    <property type="match status" value="1"/>
</dbReference>
<protein>
    <recommendedName>
        <fullName evidence="2">VanZ-like domain-containing protein</fullName>
    </recommendedName>
</protein>
<dbReference type="PANTHER" id="PTHR28008:SF1">
    <property type="entry name" value="DOMAIN PROTEIN, PUTATIVE (AFU_ORTHOLOGUE AFUA_3G10980)-RELATED"/>
    <property type="match status" value="1"/>
</dbReference>
<accession>A0A5C8P476</accession>
<comment type="caution">
    <text evidence="3">The sequence shown here is derived from an EMBL/GenBank/DDBJ whole genome shotgun (WGS) entry which is preliminary data.</text>
</comment>
<gene>
    <name evidence="3" type="ORF">FHP08_01905</name>
</gene>
<feature type="transmembrane region" description="Helical" evidence="1">
    <location>
        <begin position="179"/>
        <end position="199"/>
    </location>
</feature>
<dbReference type="AlphaFoldDB" id="A0A5C8P476"/>
<keyword evidence="4" id="KW-1185">Reference proteome</keyword>
<evidence type="ECO:0000256" key="1">
    <source>
        <dbReference type="SAM" id="Phobius"/>
    </source>
</evidence>
<feature type="transmembrane region" description="Helical" evidence="1">
    <location>
        <begin position="107"/>
        <end position="127"/>
    </location>
</feature>
<dbReference type="EMBL" id="VDUY01000001">
    <property type="protein sequence ID" value="TXL68461.1"/>
    <property type="molecule type" value="Genomic_DNA"/>
</dbReference>
<sequence>MRWRCSSTVPARALRAPPRTGCSAGCTRMAEGAGRRPRLALAAATVAYLLFVAYQSLAGGGAGECRLPLLQQGQRLSLSDGLANLVAYLPLGLLAAAWLAPRRSAVSLAAGLAAIAGFSLAMELLQACMPARVSSWFDLAMNSAGGLAGLLLMSRVAAPGHAPVAAPGHAPVAAAIRAPLLWPVLLVTGAWLALALAPWRFTLDVGTIRSNLAFLLHWADWGGPDPWRFARHFFGWLAVAVALRAIWRGRAAASLALALAIGAALVGQVLLVWRALSYDELAAVALAAALAFWMPSRSAGPVLARLLPLLALVSVGAYQLAPGRGGVHAGGFEWLPQLGRGSLLPALELSLMFGWLAFSLLLSLRWLQQCGVDIARRRVVLPGGVVGLMLASEVAQAWIPGRVPDSSAPLLTGLAFAVAWALFGRAGDDRPIRDRARPTSRRPAA</sequence>
<feature type="transmembrane region" description="Helical" evidence="1">
    <location>
        <begin position="379"/>
        <end position="398"/>
    </location>
</feature>